<dbReference type="AlphaFoldDB" id="A0A371E4C0"/>
<evidence type="ECO:0000313" key="1">
    <source>
        <dbReference type="EMBL" id="RDX60886.1"/>
    </source>
</evidence>
<proteinExistence type="predicted"/>
<organism evidence="1 2">
    <name type="scientific">Mucuna pruriens</name>
    <name type="common">Velvet bean</name>
    <name type="synonym">Dolichos pruriens</name>
    <dbReference type="NCBI Taxonomy" id="157652"/>
    <lineage>
        <taxon>Eukaryota</taxon>
        <taxon>Viridiplantae</taxon>
        <taxon>Streptophyta</taxon>
        <taxon>Embryophyta</taxon>
        <taxon>Tracheophyta</taxon>
        <taxon>Spermatophyta</taxon>
        <taxon>Magnoliopsida</taxon>
        <taxon>eudicotyledons</taxon>
        <taxon>Gunneridae</taxon>
        <taxon>Pentapetalae</taxon>
        <taxon>rosids</taxon>
        <taxon>fabids</taxon>
        <taxon>Fabales</taxon>
        <taxon>Fabaceae</taxon>
        <taxon>Papilionoideae</taxon>
        <taxon>50 kb inversion clade</taxon>
        <taxon>NPAAA clade</taxon>
        <taxon>indigoferoid/millettioid clade</taxon>
        <taxon>Phaseoleae</taxon>
        <taxon>Mucuna</taxon>
    </lineage>
</organism>
<comment type="caution">
    <text evidence="1">The sequence shown here is derived from an EMBL/GenBank/DDBJ whole genome shotgun (WGS) entry which is preliminary data.</text>
</comment>
<reference evidence="1" key="1">
    <citation type="submission" date="2018-05" db="EMBL/GenBank/DDBJ databases">
        <title>Draft genome of Mucuna pruriens seed.</title>
        <authorList>
            <person name="Nnadi N.E."/>
            <person name="Vos R."/>
            <person name="Hasami M.H."/>
            <person name="Devisetty U.K."/>
            <person name="Aguiy J.C."/>
        </authorList>
    </citation>
    <scope>NUCLEOTIDE SEQUENCE [LARGE SCALE GENOMIC DNA]</scope>
    <source>
        <strain evidence="1">JCA_2017</strain>
    </source>
</reference>
<gene>
    <name evidence="1" type="ORF">CR513_60939</name>
</gene>
<sequence length="106" mass="12756">RPQKICVITLVELLPALQQIRLVRQEVSMEVARDYGNEIMEIVTKTIIIKYFHHIFIARKKKENFSSTKRYWWRPSTKCYKCGQLRYMEKIYKSHQHPGEANVEDK</sequence>
<accession>A0A371E4C0</accession>
<dbReference type="Proteomes" id="UP000257109">
    <property type="component" value="Unassembled WGS sequence"/>
</dbReference>
<name>A0A371E4C0_MUCPR</name>
<dbReference type="EMBL" id="QJKJ01016513">
    <property type="protein sequence ID" value="RDX60886.1"/>
    <property type="molecule type" value="Genomic_DNA"/>
</dbReference>
<feature type="non-terminal residue" evidence="1">
    <location>
        <position position="1"/>
    </location>
</feature>
<keyword evidence="2" id="KW-1185">Reference proteome</keyword>
<evidence type="ECO:0000313" key="2">
    <source>
        <dbReference type="Proteomes" id="UP000257109"/>
    </source>
</evidence>
<protein>
    <submittedName>
        <fullName evidence="1">Uncharacterized protein</fullName>
    </submittedName>
</protein>